<organism evidence="1">
    <name type="scientific">marine sediment metagenome</name>
    <dbReference type="NCBI Taxonomy" id="412755"/>
    <lineage>
        <taxon>unclassified sequences</taxon>
        <taxon>metagenomes</taxon>
        <taxon>ecological metagenomes</taxon>
    </lineage>
</organism>
<comment type="caution">
    <text evidence="1">The sequence shown here is derived from an EMBL/GenBank/DDBJ whole genome shotgun (WGS) entry which is preliminary data.</text>
</comment>
<name>X1PY28_9ZZZZ</name>
<gene>
    <name evidence="1" type="ORF">S06H3_49527</name>
</gene>
<sequence>MVASNEAELDAALGSGFFSILKARLLDAIDNWLGNGWLDGADLRDALHRIGKVSGGYPIMSFGPGVAEGGCRRDVAVYAMGSDELDVVRSDSKVNAWG</sequence>
<reference evidence="1" key="1">
    <citation type="journal article" date="2014" name="Front. Microbiol.">
        <title>High frequency of phylogenetically diverse reductive dehalogenase-homologous genes in deep subseafloor sedimentary metagenomes.</title>
        <authorList>
            <person name="Kawai M."/>
            <person name="Futagami T."/>
            <person name="Toyoda A."/>
            <person name="Takaki Y."/>
            <person name="Nishi S."/>
            <person name="Hori S."/>
            <person name="Arai W."/>
            <person name="Tsubouchi T."/>
            <person name="Morono Y."/>
            <person name="Uchiyama I."/>
            <person name="Ito T."/>
            <person name="Fujiyama A."/>
            <person name="Inagaki F."/>
            <person name="Takami H."/>
        </authorList>
    </citation>
    <scope>NUCLEOTIDE SEQUENCE</scope>
    <source>
        <strain evidence="1">Expedition CK06-06</strain>
    </source>
</reference>
<dbReference type="EMBL" id="BARV01031276">
    <property type="protein sequence ID" value="GAI35854.1"/>
    <property type="molecule type" value="Genomic_DNA"/>
</dbReference>
<dbReference type="AlphaFoldDB" id="X1PY28"/>
<proteinExistence type="predicted"/>
<accession>X1PY28</accession>
<evidence type="ECO:0000313" key="1">
    <source>
        <dbReference type="EMBL" id="GAI35854.1"/>
    </source>
</evidence>
<protein>
    <submittedName>
        <fullName evidence="1">Uncharacterized protein</fullName>
    </submittedName>
</protein>